<feature type="site" description="Important for enzyme activity" evidence="9">
    <location>
        <position position="870"/>
    </location>
</feature>
<feature type="active site" description="Nucleophile" evidence="9">
    <location>
        <position position="785"/>
    </location>
</feature>
<name>A0A2A6C1E5_PRIPA</name>
<feature type="region of interest" description="Disordered" evidence="10">
    <location>
        <begin position="165"/>
        <end position="189"/>
    </location>
</feature>
<keyword evidence="13" id="KW-1185">Reference proteome</keyword>
<dbReference type="InterPro" id="IPR001578">
    <property type="entry name" value="Peptidase_C12_UCH"/>
</dbReference>
<dbReference type="PANTHER" id="PTHR31751:SF42">
    <property type="entry name" value="PROTEIN CBG10204"/>
    <property type="match status" value="1"/>
</dbReference>
<dbReference type="Proteomes" id="UP000005239">
    <property type="component" value="Unassembled WGS sequence"/>
</dbReference>
<dbReference type="GO" id="GO:0005739">
    <property type="term" value="C:mitochondrion"/>
    <property type="evidence" value="ECO:0007669"/>
    <property type="project" value="UniProtKB-SubCell"/>
</dbReference>
<feature type="compositionally biased region" description="Polar residues" evidence="10">
    <location>
        <begin position="167"/>
        <end position="176"/>
    </location>
</feature>
<gene>
    <name evidence="12" type="primary">WBGene00115191</name>
</gene>
<protein>
    <recommendedName>
        <fullName evidence="8">Elongation factor Ts, mitochondrial</fullName>
        <shortName evidence="8">EF-Ts</shortName>
        <shortName evidence="8">EF-TsMt</shortName>
    </recommendedName>
</protein>
<dbReference type="EnsemblMetazoa" id="PPA25637.1">
    <property type="protein sequence ID" value="PPA25637.1"/>
    <property type="gene ID" value="WBGene00115191"/>
</dbReference>
<comment type="similarity">
    <text evidence="9">Belongs to the peptidase C12 family.</text>
</comment>
<evidence type="ECO:0000256" key="8">
    <source>
        <dbReference type="HAMAP-Rule" id="MF_03135"/>
    </source>
</evidence>
<dbReference type="PANTHER" id="PTHR31751">
    <property type="entry name" value="SI:CH211-108C17.2-RELATED-RELATED"/>
    <property type="match status" value="1"/>
</dbReference>
<feature type="active site" description="Proton donor" evidence="9">
    <location>
        <position position="855"/>
    </location>
</feature>
<keyword evidence="7 8" id="KW-0648">Protein biosynthesis</keyword>
<dbReference type="PRINTS" id="PR00707">
    <property type="entry name" value="UBCTHYDRLASE"/>
</dbReference>
<proteinExistence type="inferred from homology"/>
<feature type="region of interest" description="Disordered" evidence="10">
    <location>
        <begin position="78"/>
        <end position="97"/>
    </location>
</feature>
<keyword evidence="4 9" id="KW-0833">Ubl conjugation pathway</keyword>
<keyword evidence="3 8" id="KW-0251">Elongation factor</keyword>
<comment type="similarity">
    <text evidence="8">Belongs to the EF-Ts family.</text>
</comment>
<evidence type="ECO:0000256" key="10">
    <source>
        <dbReference type="SAM" id="MobiDB-lite"/>
    </source>
</evidence>
<dbReference type="SUPFAM" id="SSF54001">
    <property type="entry name" value="Cysteine proteinases"/>
    <property type="match status" value="1"/>
</dbReference>
<feature type="compositionally biased region" description="Acidic residues" evidence="10">
    <location>
        <begin position="178"/>
        <end position="189"/>
    </location>
</feature>
<evidence type="ECO:0000256" key="1">
    <source>
        <dbReference type="ARBA" id="ARBA00000707"/>
    </source>
</evidence>
<dbReference type="GO" id="GO:0003746">
    <property type="term" value="F:translation elongation factor activity"/>
    <property type="evidence" value="ECO:0007669"/>
    <property type="project" value="UniProtKB-UniRule"/>
</dbReference>
<comment type="function">
    <text evidence="8">Associates with the EF-Tu.GDP complex and induces the exchange of GDP to GTP. It remains bound to the aminoacyl-tRNA.EF-Tu.GTP complex up to the GTP hydrolysis stage on the ribosome.</text>
</comment>
<evidence type="ECO:0000256" key="6">
    <source>
        <dbReference type="ARBA" id="ARBA00022807"/>
    </source>
</evidence>
<feature type="compositionally biased region" description="Basic and acidic residues" evidence="10">
    <location>
        <begin position="1123"/>
        <end position="1133"/>
    </location>
</feature>
<evidence type="ECO:0000256" key="9">
    <source>
        <dbReference type="PROSITE-ProRule" id="PRU01393"/>
    </source>
</evidence>
<evidence type="ECO:0000256" key="3">
    <source>
        <dbReference type="ARBA" id="ARBA00022768"/>
    </source>
</evidence>
<keyword evidence="5 9" id="KW-0378">Hydrolase</keyword>
<accession>A0A8R1YL86</accession>
<comment type="catalytic activity">
    <reaction evidence="1 9">
        <text>Thiol-dependent hydrolysis of ester, thioester, amide, peptide and isopeptide bonds formed by the C-terminal Gly of ubiquitin (a 76-residue protein attached to proteins as an intracellular targeting signal).</text>
        <dbReference type="EC" id="3.4.19.12"/>
    </reaction>
</comment>
<dbReference type="InterPro" id="IPR036959">
    <property type="entry name" value="Peptidase_C12_UCH_sf"/>
</dbReference>
<evidence type="ECO:0000313" key="13">
    <source>
        <dbReference type="Proteomes" id="UP000005239"/>
    </source>
</evidence>
<evidence type="ECO:0000256" key="4">
    <source>
        <dbReference type="ARBA" id="ARBA00022786"/>
    </source>
</evidence>
<dbReference type="GO" id="GO:0004843">
    <property type="term" value="F:cysteine-type deubiquitinase activity"/>
    <property type="evidence" value="ECO:0007669"/>
    <property type="project" value="UniProtKB-UniRule"/>
</dbReference>
<reference evidence="12" key="2">
    <citation type="submission" date="2022-06" db="UniProtKB">
        <authorList>
            <consortium name="EnsemblMetazoa"/>
        </authorList>
    </citation>
    <scope>IDENTIFICATION</scope>
    <source>
        <strain evidence="12">PS312</strain>
    </source>
</reference>
<feature type="region of interest" description="Disordered" evidence="10">
    <location>
        <begin position="513"/>
        <end position="541"/>
    </location>
</feature>
<dbReference type="SUPFAM" id="SSF54713">
    <property type="entry name" value="Elongation factor Ts (EF-Ts), dimerisation domain"/>
    <property type="match status" value="2"/>
</dbReference>
<evidence type="ECO:0000256" key="5">
    <source>
        <dbReference type="ARBA" id="ARBA00022801"/>
    </source>
</evidence>
<evidence type="ECO:0000313" key="12">
    <source>
        <dbReference type="EnsemblMetazoa" id="PPA25637.1"/>
    </source>
</evidence>
<evidence type="ECO:0000256" key="7">
    <source>
        <dbReference type="ARBA" id="ARBA00022917"/>
    </source>
</evidence>
<dbReference type="InterPro" id="IPR036402">
    <property type="entry name" value="EF-Ts_dimer_sf"/>
</dbReference>
<dbReference type="Pfam" id="PF01088">
    <property type="entry name" value="Peptidase_C12"/>
    <property type="match status" value="1"/>
</dbReference>
<dbReference type="Gene3D" id="3.30.479.20">
    <property type="entry name" value="Elongation factor Ts, dimerisation domain"/>
    <property type="match status" value="2"/>
</dbReference>
<dbReference type="Gene3D" id="3.40.532.10">
    <property type="entry name" value="Peptidase C12, ubiquitin carboxyl-terminal hydrolase"/>
    <property type="match status" value="1"/>
</dbReference>
<evidence type="ECO:0000259" key="11">
    <source>
        <dbReference type="PROSITE" id="PS52048"/>
    </source>
</evidence>
<dbReference type="InterPro" id="IPR001816">
    <property type="entry name" value="Transl_elong_EFTs/EF1B"/>
</dbReference>
<keyword evidence="8" id="KW-0496">Mitochondrion</keyword>
<keyword evidence="6 9" id="KW-0788">Thiol protease</keyword>
<reference evidence="13" key="1">
    <citation type="journal article" date="2008" name="Nat. Genet.">
        <title>The Pristionchus pacificus genome provides a unique perspective on nematode lifestyle and parasitism.</title>
        <authorList>
            <person name="Dieterich C."/>
            <person name="Clifton S.W."/>
            <person name="Schuster L.N."/>
            <person name="Chinwalla A."/>
            <person name="Delehaunty K."/>
            <person name="Dinkelacker I."/>
            <person name="Fulton L."/>
            <person name="Fulton R."/>
            <person name="Godfrey J."/>
            <person name="Minx P."/>
            <person name="Mitreva M."/>
            <person name="Roeseler W."/>
            <person name="Tian H."/>
            <person name="Witte H."/>
            <person name="Yang S.P."/>
            <person name="Wilson R.K."/>
            <person name="Sommer R.J."/>
        </authorList>
    </citation>
    <scope>NUCLEOTIDE SEQUENCE [LARGE SCALE GENOMIC DNA]</scope>
    <source>
        <strain evidence="13">PS312</strain>
    </source>
</reference>
<dbReference type="HAMAP" id="MF_00050">
    <property type="entry name" value="EF_Ts"/>
    <property type="match status" value="1"/>
</dbReference>
<comment type="subcellular location">
    <subcellularLocation>
        <location evidence="8">Mitochondrion</location>
    </subcellularLocation>
</comment>
<feature type="domain" description="UCH catalytic" evidence="11">
    <location>
        <begin position="658"/>
        <end position="915"/>
    </location>
</feature>
<keyword evidence="2 9" id="KW-0645">Protease</keyword>
<sequence length="1199" mass="135460">MLTKRNRKCARCGCQSRDTRTFPAKPYLQKLWVLSLGLCEDETARELESIRSRLRAKEDIRWCDSHFDQSGLPLKKRMRLDKGSTPVDGQEDEGEEAMGEGMIHHSTTSLHPMETSSSMSALAVAPLSLSQLDLQSSQQPGIDKLATYRSNSAISSVPTIAKMESSYRPSFNSQPSETEQEDEEKEEEEHNIRANYFLMEMSKLESLFRRCQECGGLIDKTSMCWKQIASAISVTYQCMECKVWSRWDSQPKKGKGRSMVYELNQAIPVAAFVTGTPIPRVIDFFELLRVGAPSDRSMRDSIRHYACPSIDRVYSEWENDARTVSKLTAAEDGIVVALDGQFDSPGFCASNCKVAAFDSSLRLIIAAVSLSITDPGIEGKSCRMESHGSEKVLEQLVDEGFTIKTRVTDSNAMVDSRLRANPKLQHIETQRDFWHVQKPMRKEWWKGMKNDETSQALSLWYKSFFNHLYYINEKYPKREDRALALEYVRSFIHHCTGKHKWTKGEQFKLVTKCNHSSRNGKKKGKGKNGQGKPKKAQKEPIKVDSPEYEIIKTMLFSPRFEKAFLISSSDAGTAMCECFHSMSLLYASKRFACSPKYYNKKMKLAVMHFNSLTFGELSRTRVEIGNCLLPRKGKIAISVKRKMTKGEHPWRKEILEESWKVRDDYEDKRFFKRIGAPDDDIYDVLKLEFDKMLRAEEQEEDEEDWDNVVSYPVRLAETRNLFLPQHEPFALGKFVPSPQMALLLCFPDYKKVDELYAPVYAKLKGEEYKAPEKIFFMRQHIANACGTFALFHSLANLEGTIDLGSGSFHEWFEKAKTVDAEARSDLLEKSDALATAHDATARAGETHANVATEHHFITYVVVDGTLYQIDSRAPFPRALGASSNATLVKDAGKHIQEELMSKLDNISFSAIALELMSKLDNISFSAIALWLHELARKEGWKKAEKLSKRETSQGLVGVKIDGSVGAVVELQCETDFVARGEPFQQLLVSLSSAVVAHAKKAEWPAASDKMQTKTLVFDELTDESGKALREVLTDSVGRIGENLTVKSIHIYRAPDGVQFYGASHPKQTVDGVSMGRFVSVLAMRRGAPEGTVFPSERLADQICQHVIGMRSEGLGEPPLPKMAQKEDSAVDEEKRDDDDDELNSFFVGKTTSIDDSETALLRQAFMLNPSQTVHDYLQGHKAEILFLRVTNHTQYNFGY</sequence>
<evidence type="ECO:0000256" key="2">
    <source>
        <dbReference type="ARBA" id="ARBA00022670"/>
    </source>
</evidence>
<feature type="region of interest" description="Disordered" evidence="10">
    <location>
        <begin position="1112"/>
        <end position="1143"/>
    </location>
</feature>
<organism evidence="12 13">
    <name type="scientific">Pristionchus pacificus</name>
    <name type="common">Parasitic nematode worm</name>
    <dbReference type="NCBI Taxonomy" id="54126"/>
    <lineage>
        <taxon>Eukaryota</taxon>
        <taxon>Metazoa</taxon>
        <taxon>Ecdysozoa</taxon>
        <taxon>Nematoda</taxon>
        <taxon>Chromadorea</taxon>
        <taxon>Rhabditida</taxon>
        <taxon>Rhabditina</taxon>
        <taxon>Diplogasteromorpha</taxon>
        <taxon>Diplogasteroidea</taxon>
        <taxon>Neodiplogasteridae</taxon>
        <taxon>Pristionchus</taxon>
    </lineage>
</organism>
<dbReference type="AlphaFoldDB" id="A0A2A6C1E5"/>
<dbReference type="GO" id="GO:0006511">
    <property type="term" value="P:ubiquitin-dependent protein catabolic process"/>
    <property type="evidence" value="ECO:0007669"/>
    <property type="project" value="UniProtKB-UniRule"/>
</dbReference>
<dbReference type="Pfam" id="PF00889">
    <property type="entry name" value="EF_TS"/>
    <property type="match status" value="1"/>
</dbReference>
<accession>A0A2A6C1E5</accession>
<dbReference type="PROSITE" id="PS52048">
    <property type="entry name" value="UCH_DOMAIN"/>
    <property type="match status" value="1"/>
</dbReference>
<dbReference type="InterPro" id="IPR038765">
    <property type="entry name" value="Papain-like_cys_pep_sf"/>
</dbReference>
<dbReference type="InterPro" id="IPR014039">
    <property type="entry name" value="Transl_elong_EFTs/EF1B_dimer"/>
</dbReference>
<feature type="site" description="Transition state stabilizer" evidence="9">
    <location>
        <position position="779"/>
    </location>
</feature>